<protein>
    <submittedName>
        <fullName evidence="2">DUF1573 domain-containing protein</fullName>
    </submittedName>
</protein>
<dbReference type="InterPro" id="IPR011467">
    <property type="entry name" value="DUF1573"/>
</dbReference>
<proteinExistence type="predicted"/>
<reference evidence="2" key="1">
    <citation type="journal article" date="2020" name="mSystems">
        <title>Genome- and Community-Level Interaction Insights into Carbon Utilization and Element Cycling Functions of Hydrothermarchaeota in Hydrothermal Sediment.</title>
        <authorList>
            <person name="Zhou Z."/>
            <person name="Liu Y."/>
            <person name="Xu W."/>
            <person name="Pan J."/>
            <person name="Luo Z.H."/>
            <person name="Li M."/>
        </authorList>
    </citation>
    <scope>NUCLEOTIDE SEQUENCE [LARGE SCALE GENOMIC DNA]</scope>
    <source>
        <strain evidence="2">SpSt-339</strain>
    </source>
</reference>
<name>A0A7C2NWW8_9PLAN</name>
<dbReference type="Pfam" id="PF07610">
    <property type="entry name" value="DUF1573"/>
    <property type="match status" value="1"/>
</dbReference>
<organism evidence="2">
    <name type="scientific">Schlesneria paludicola</name>
    <dbReference type="NCBI Taxonomy" id="360056"/>
    <lineage>
        <taxon>Bacteria</taxon>
        <taxon>Pseudomonadati</taxon>
        <taxon>Planctomycetota</taxon>
        <taxon>Planctomycetia</taxon>
        <taxon>Planctomycetales</taxon>
        <taxon>Planctomycetaceae</taxon>
        <taxon>Schlesneria</taxon>
    </lineage>
</organism>
<accession>A0A7C2NWW8</accession>
<sequence length="339" mass="36904">MRSRLSCILWALLACGGAAPVAFAQDLNWAQKMFDRHSVDFGVVARGAVCSTRLVVKNIYQETIQITNVSTSCGCSAAKPSANQIPSGQEAYIEVSMDTQRFMRKKDSAALVTLFEPTKGLRQEVRIPLSVYIRTDVVFTPGSVNFGTVDQGQSSQRKISLAYAGRSDWKVLEVQSPKPYYKAEAVETSRSNGLVNYEVTVTLLPDAPAGPLRDQLTLLTDDQNSPQVPLPVEARVEAEFTVQPDVWALGAVAAGATRTTNVVIKGKKPFKIERIECSSPDECFKVKLSEDEKLVHVLPLTFTAPAEAAEIDELFTITIPGRPEPIVFRAKGRVTAAGG</sequence>
<keyword evidence="1" id="KW-0732">Signal</keyword>
<evidence type="ECO:0000256" key="1">
    <source>
        <dbReference type="SAM" id="SignalP"/>
    </source>
</evidence>
<dbReference type="AlphaFoldDB" id="A0A7C2NWW8"/>
<dbReference type="PANTHER" id="PTHR37833:SF1">
    <property type="entry name" value="SIGNAL PEPTIDE PROTEIN"/>
    <property type="match status" value="1"/>
</dbReference>
<comment type="caution">
    <text evidence="2">The sequence shown here is derived from an EMBL/GenBank/DDBJ whole genome shotgun (WGS) entry which is preliminary data.</text>
</comment>
<dbReference type="InterPro" id="IPR013783">
    <property type="entry name" value="Ig-like_fold"/>
</dbReference>
<dbReference type="Gene3D" id="2.60.40.10">
    <property type="entry name" value="Immunoglobulins"/>
    <property type="match status" value="2"/>
</dbReference>
<dbReference type="PROSITE" id="PS51257">
    <property type="entry name" value="PROKAR_LIPOPROTEIN"/>
    <property type="match status" value="1"/>
</dbReference>
<gene>
    <name evidence="2" type="ORF">ENQ76_04880</name>
</gene>
<dbReference type="EMBL" id="DSOK01000150">
    <property type="protein sequence ID" value="HEN14789.1"/>
    <property type="molecule type" value="Genomic_DNA"/>
</dbReference>
<dbReference type="PANTHER" id="PTHR37833">
    <property type="entry name" value="LIPOPROTEIN-RELATED"/>
    <property type="match status" value="1"/>
</dbReference>
<evidence type="ECO:0000313" key="2">
    <source>
        <dbReference type="EMBL" id="HEN14789.1"/>
    </source>
</evidence>
<feature type="signal peptide" evidence="1">
    <location>
        <begin position="1"/>
        <end position="24"/>
    </location>
</feature>
<feature type="chain" id="PRO_5027869911" evidence="1">
    <location>
        <begin position="25"/>
        <end position="339"/>
    </location>
</feature>